<accession>A0A517YSK0</accession>
<keyword evidence="2" id="KW-0813">Transport</keyword>
<dbReference type="AlphaFoldDB" id="A0A517YSK0"/>
<dbReference type="Proteomes" id="UP000317369">
    <property type="component" value="Chromosome"/>
</dbReference>
<dbReference type="Pfam" id="PF00209">
    <property type="entry name" value="SNF"/>
    <property type="match status" value="2"/>
</dbReference>
<feature type="transmembrane region" description="Helical" evidence="6">
    <location>
        <begin position="92"/>
        <end position="114"/>
    </location>
</feature>
<protein>
    <submittedName>
        <fullName evidence="7">Sodium:neurotransmitter symporter family protein</fullName>
    </submittedName>
</protein>
<dbReference type="RefSeq" id="WP_145075988.1">
    <property type="nucleotide sequence ID" value="NZ_CP036425.1"/>
</dbReference>
<keyword evidence="8" id="KW-1185">Reference proteome</keyword>
<feature type="transmembrane region" description="Helical" evidence="6">
    <location>
        <begin position="406"/>
        <end position="426"/>
    </location>
</feature>
<dbReference type="PROSITE" id="PS50267">
    <property type="entry name" value="NA_NEUROTRAN_SYMP_3"/>
    <property type="match status" value="1"/>
</dbReference>
<feature type="transmembrane region" description="Helical" evidence="6">
    <location>
        <begin position="46"/>
        <end position="67"/>
    </location>
</feature>
<dbReference type="PRINTS" id="PR00176">
    <property type="entry name" value="NANEUSMPORT"/>
</dbReference>
<evidence type="ECO:0000256" key="2">
    <source>
        <dbReference type="ARBA" id="ARBA00022448"/>
    </source>
</evidence>
<dbReference type="InterPro" id="IPR037272">
    <property type="entry name" value="SNS_sf"/>
</dbReference>
<dbReference type="InterPro" id="IPR000175">
    <property type="entry name" value="Na/ntran_symport"/>
</dbReference>
<evidence type="ECO:0000313" key="7">
    <source>
        <dbReference type="EMBL" id="QDU33217.1"/>
    </source>
</evidence>
<dbReference type="PANTHER" id="PTHR42948">
    <property type="entry name" value="TRANSPORTER"/>
    <property type="match status" value="1"/>
</dbReference>
<dbReference type="OrthoDB" id="9762833at2"/>
<dbReference type="SUPFAM" id="SSF161070">
    <property type="entry name" value="SNF-like"/>
    <property type="match status" value="1"/>
</dbReference>
<feature type="transmembrane region" description="Helical" evidence="6">
    <location>
        <begin position="12"/>
        <end position="34"/>
    </location>
</feature>
<comment type="subcellular location">
    <subcellularLocation>
        <location evidence="1">Membrane</location>
        <topology evidence="1">Multi-pass membrane protein</topology>
    </subcellularLocation>
</comment>
<feature type="transmembrane region" description="Helical" evidence="6">
    <location>
        <begin position="157"/>
        <end position="176"/>
    </location>
</feature>
<evidence type="ECO:0000256" key="5">
    <source>
        <dbReference type="ARBA" id="ARBA00023136"/>
    </source>
</evidence>
<proteinExistence type="predicted"/>
<keyword evidence="5 6" id="KW-0472">Membrane</keyword>
<feature type="transmembrane region" description="Helical" evidence="6">
    <location>
        <begin position="243"/>
        <end position="264"/>
    </location>
</feature>
<reference evidence="7 8" key="1">
    <citation type="submission" date="2019-02" db="EMBL/GenBank/DDBJ databases">
        <title>Deep-cultivation of Planctomycetes and their phenomic and genomic characterization uncovers novel biology.</title>
        <authorList>
            <person name="Wiegand S."/>
            <person name="Jogler M."/>
            <person name="Boedeker C."/>
            <person name="Pinto D."/>
            <person name="Vollmers J."/>
            <person name="Rivas-Marin E."/>
            <person name="Kohn T."/>
            <person name="Peeters S.H."/>
            <person name="Heuer A."/>
            <person name="Rast P."/>
            <person name="Oberbeckmann S."/>
            <person name="Bunk B."/>
            <person name="Jeske O."/>
            <person name="Meyerdierks A."/>
            <person name="Storesund J.E."/>
            <person name="Kallscheuer N."/>
            <person name="Luecker S."/>
            <person name="Lage O.M."/>
            <person name="Pohl T."/>
            <person name="Merkel B.J."/>
            <person name="Hornburger P."/>
            <person name="Mueller R.-W."/>
            <person name="Bruemmer F."/>
            <person name="Labrenz M."/>
            <person name="Spormann A.M."/>
            <person name="Op den Camp H."/>
            <person name="Overmann J."/>
            <person name="Amann R."/>
            <person name="Jetten M.S.M."/>
            <person name="Mascher T."/>
            <person name="Medema M.H."/>
            <person name="Devos D.P."/>
            <person name="Kaster A.-K."/>
            <person name="Ovreas L."/>
            <person name="Rohde M."/>
            <person name="Galperin M.Y."/>
            <person name="Jogler C."/>
        </authorList>
    </citation>
    <scope>NUCLEOTIDE SEQUENCE [LARGE SCALE GENOMIC DNA]</scope>
    <source>
        <strain evidence="7 8">KS4</strain>
    </source>
</reference>
<feature type="transmembrane region" description="Helical" evidence="6">
    <location>
        <begin position="376"/>
        <end position="394"/>
    </location>
</feature>
<feature type="transmembrane region" description="Helical" evidence="6">
    <location>
        <begin position="336"/>
        <end position="364"/>
    </location>
</feature>
<feature type="transmembrane region" description="Helical" evidence="6">
    <location>
        <begin position="185"/>
        <end position="206"/>
    </location>
</feature>
<keyword evidence="4 6" id="KW-1133">Transmembrane helix</keyword>
<dbReference type="GO" id="GO:0016020">
    <property type="term" value="C:membrane"/>
    <property type="evidence" value="ECO:0007669"/>
    <property type="project" value="UniProtKB-SubCell"/>
</dbReference>
<organism evidence="7 8">
    <name type="scientific">Poriferisphaera corsica</name>
    <dbReference type="NCBI Taxonomy" id="2528020"/>
    <lineage>
        <taxon>Bacteria</taxon>
        <taxon>Pseudomonadati</taxon>
        <taxon>Planctomycetota</taxon>
        <taxon>Phycisphaerae</taxon>
        <taxon>Phycisphaerales</taxon>
        <taxon>Phycisphaeraceae</taxon>
        <taxon>Poriferisphaera</taxon>
    </lineage>
</organism>
<feature type="transmembrane region" description="Helical" evidence="6">
    <location>
        <begin position="447"/>
        <end position="469"/>
    </location>
</feature>
<name>A0A517YSK0_9BACT</name>
<dbReference type="PANTHER" id="PTHR42948:SF1">
    <property type="entry name" value="TRANSPORTER"/>
    <property type="match status" value="1"/>
</dbReference>
<feature type="transmembrane region" description="Helical" evidence="6">
    <location>
        <begin position="276"/>
        <end position="302"/>
    </location>
</feature>
<keyword evidence="3 6" id="KW-0812">Transmembrane</keyword>
<evidence type="ECO:0000256" key="1">
    <source>
        <dbReference type="ARBA" id="ARBA00004141"/>
    </source>
</evidence>
<evidence type="ECO:0000313" key="8">
    <source>
        <dbReference type="Proteomes" id="UP000317369"/>
    </source>
</evidence>
<evidence type="ECO:0000256" key="4">
    <source>
        <dbReference type="ARBA" id="ARBA00022989"/>
    </source>
</evidence>
<dbReference type="EMBL" id="CP036425">
    <property type="protein sequence ID" value="QDU33217.1"/>
    <property type="molecule type" value="Genomic_DNA"/>
</dbReference>
<sequence length="525" mass="57576">MSEIQRPKESWGTRVGVILAVTGSAVGLGNFLRFPGLLAEYGGTFMIPYIIAFLILGLPIAFSEWALGRYGGRYGYNSTPGVFRAVGRRSHLASYVATLGPVIPILIYTFYVFIEAWCLGYAYKYATGTMPEPENIKDFFAAFTGASQNGILFENPLSNALIFLGICFILNFFLIYRGLSKGIELFCKIAMPTLILCAIIILIRVLTLGSNPEFPDRSLLDGLGYMWNPKWDLLMSGDIWLDAAGQIFFSLSVGFGIIITYASYLKPNDDISLSAITAAAGNGFTEVVLGGMIVVPAAIYFLGPETMSDPAVNGSSFNLGFVALPAVFDAMPFGNFFGFLFFFLLFLAAATSSISMLQPAIAFLEEALGLGRRASCAILGFITISGTFIVVYFTQDFAALATLDTWIATVGIYILATIQVLMFGFIMGIRKGQEEIDRGAEIRVPRIIPYVVTIICPVYLIGVFTYWVITNLILDKTITDQIQNSLPVQITLGMIILTIVFIILVISEAVRRWDRRDKSMKGAEL</sequence>
<evidence type="ECO:0000256" key="6">
    <source>
        <dbReference type="SAM" id="Phobius"/>
    </source>
</evidence>
<feature type="transmembrane region" description="Helical" evidence="6">
    <location>
        <begin position="489"/>
        <end position="510"/>
    </location>
</feature>
<dbReference type="NCBIfam" id="NF037979">
    <property type="entry name" value="Na_transp"/>
    <property type="match status" value="1"/>
</dbReference>
<dbReference type="KEGG" id="pcor:KS4_12620"/>
<evidence type="ECO:0000256" key="3">
    <source>
        <dbReference type="ARBA" id="ARBA00022692"/>
    </source>
</evidence>
<gene>
    <name evidence="7" type="ORF">KS4_12620</name>
</gene>